<dbReference type="GO" id="GO:0042393">
    <property type="term" value="F:histone binding"/>
    <property type="evidence" value="ECO:0007669"/>
    <property type="project" value="TreeGrafter"/>
</dbReference>
<feature type="compositionally biased region" description="Basic and acidic residues" evidence="3">
    <location>
        <begin position="310"/>
        <end position="319"/>
    </location>
</feature>
<dbReference type="FunFam" id="1.25.40.10:FF:001111">
    <property type="entry name" value="WGS project CABT00000000 data, contig 2.14"/>
    <property type="match status" value="1"/>
</dbReference>
<feature type="compositionally biased region" description="Acidic residues" evidence="3">
    <location>
        <begin position="155"/>
        <end position="180"/>
    </location>
</feature>
<keyword evidence="2" id="KW-0802">TPR repeat</keyword>
<evidence type="ECO:0000256" key="1">
    <source>
        <dbReference type="ARBA" id="ARBA00022737"/>
    </source>
</evidence>
<dbReference type="EMBL" id="MU864960">
    <property type="protein sequence ID" value="KAK4463368.1"/>
    <property type="molecule type" value="Genomic_DNA"/>
</dbReference>
<keyword evidence="1" id="KW-0677">Repeat</keyword>
<keyword evidence="6" id="KW-1185">Reference proteome</keyword>
<gene>
    <name evidence="5" type="ORF">QBC42DRAFT_67167</name>
</gene>
<dbReference type="InterPro" id="IPR019544">
    <property type="entry name" value="Tetratricopeptide_SHNi-TPR_dom"/>
</dbReference>
<reference evidence="5" key="1">
    <citation type="journal article" date="2023" name="Mol. Phylogenet. Evol.">
        <title>Genome-scale phylogeny and comparative genomics of the fungal order Sordariales.</title>
        <authorList>
            <person name="Hensen N."/>
            <person name="Bonometti L."/>
            <person name="Westerberg I."/>
            <person name="Brannstrom I.O."/>
            <person name="Guillou S."/>
            <person name="Cros-Aarteil S."/>
            <person name="Calhoun S."/>
            <person name="Haridas S."/>
            <person name="Kuo A."/>
            <person name="Mondo S."/>
            <person name="Pangilinan J."/>
            <person name="Riley R."/>
            <person name="LaButti K."/>
            <person name="Andreopoulos B."/>
            <person name="Lipzen A."/>
            <person name="Chen C."/>
            <person name="Yan M."/>
            <person name="Daum C."/>
            <person name="Ng V."/>
            <person name="Clum A."/>
            <person name="Steindorff A."/>
            <person name="Ohm R.A."/>
            <person name="Martin F."/>
            <person name="Silar P."/>
            <person name="Natvig D.O."/>
            <person name="Lalanne C."/>
            <person name="Gautier V."/>
            <person name="Ament-Velasquez S.L."/>
            <person name="Kruys A."/>
            <person name="Hutchinson M.I."/>
            <person name="Powell A.J."/>
            <person name="Barry K."/>
            <person name="Miller A.N."/>
            <person name="Grigoriev I.V."/>
            <person name="Debuchy R."/>
            <person name="Gladieux P."/>
            <person name="Hiltunen Thoren M."/>
            <person name="Johannesson H."/>
        </authorList>
    </citation>
    <scope>NUCLEOTIDE SEQUENCE</scope>
    <source>
        <strain evidence="5">PSN324</strain>
    </source>
</reference>
<proteinExistence type="predicted"/>
<dbReference type="PANTHER" id="PTHR15081">
    <property type="entry name" value="NUCLEAR AUTOANTIGENIC SPERM PROTEIN NASP -RELATED"/>
    <property type="match status" value="1"/>
</dbReference>
<evidence type="ECO:0000256" key="3">
    <source>
        <dbReference type="SAM" id="MobiDB-lite"/>
    </source>
</evidence>
<organism evidence="5 6">
    <name type="scientific">Cladorrhinum samala</name>
    <dbReference type="NCBI Taxonomy" id="585594"/>
    <lineage>
        <taxon>Eukaryota</taxon>
        <taxon>Fungi</taxon>
        <taxon>Dikarya</taxon>
        <taxon>Ascomycota</taxon>
        <taxon>Pezizomycotina</taxon>
        <taxon>Sordariomycetes</taxon>
        <taxon>Sordariomycetidae</taxon>
        <taxon>Sordariales</taxon>
        <taxon>Podosporaceae</taxon>
        <taxon>Cladorrhinum</taxon>
    </lineage>
</organism>
<dbReference type="Gene3D" id="1.25.40.10">
    <property type="entry name" value="Tetratricopeptide repeat domain"/>
    <property type="match status" value="1"/>
</dbReference>
<dbReference type="GO" id="GO:0006335">
    <property type="term" value="P:DNA replication-dependent chromatin assembly"/>
    <property type="evidence" value="ECO:0007669"/>
    <property type="project" value="TreeGrafter"/>
</dbReference>
<comment type="caution">
    <text evidence="5">The sequence shown here is derived from an EMBL/GenBank/DDBJ whole genome shotgun (WGS) entry which is preliminary data.</text>
</comment>
<dbReference type="GO" id="GO:0034080">
    <property type="term" value="P:CENP-A containing chromatin assembly"/>
    <property type="evidence" value="ECO:0007669"/>
    <property type="project" value="TreeGrafter"/>
</dbReference>
<evidence type="ECO:0000256" key="2">
    <source>
        <dbReference type="ARBA" id="ARBA00022803"/>
    </source>
</evidence>
<dbReference type="Proteomes" id="UP001321749">
    <property type="component" value="Unassembled WGS sequence"/>
</dbReference>
<dbReference type="PANTHER" id="PTHR15081:SF1">
    <property type="entry name" value="NUCLEAR AUTOANTIGENIC SPERM PROTEIN"/>
    <property type="match status" value="1"/>
</dbReference>
<evidence type="ECO:0000313" key="5">
    <source>
        <dbReference type="EMBL" id="KAK4463368.1"/>
    </source>
</evidence>
<feature type="region of interest" description="Disordered" evidence="3">
    <location>
        <begin position="201"/>
        <end position="229"/>
    </location>
</feature>
<feature type="region of interest" description="Disordered" evidence="3">
    <location>
        <begin position="291"/>
        <end position="319"/>
    </location>
</feature>
<feature type="compositionally biased region" description="Basic and acidic residues" evidence="3">
    <location>
        <begin position="114"/>
        <end position="125"/>
    </location>
</feature>
<reference evidence="5" key="2">
    <citation type="submission" date="2023-06" db="EMBL/GenBank/DDBJ databases">
        <authorList>
            <consortium name="Lawrence Berkeley National Laboratory"/>
            <person name="Mondo S.J."/>
            <person name="Hensen N."/>
            <person name="Bonometti L."/>
            <person name="Westerberg I."/>
            <person name="Brannstrom I.O."/>
            <person name="Guillou S."/>
            <person name="Cros-Aarteil S."/>
            <person name="Calhoun S."/>
            <person name="Haridas S."/>
            <person name="Kuo A."/>
            <person name="Pangilinan J."/>
            <person name="Riley R."/>
            <person name="Labutti K."/>
            <person name="Andreopoulos B."/>
            <person name="Lipzen A."/>
            <person name="Chen C."/>
            <person name="Yanf M."/>
            <person name="Daum C."/>
            <person name="Ng V."/>
            <person name="Clum A."/>
            <person name="Steindorff A."/>
            <person name="Ohm R."/>
            <person name="Martin F."/>
            <person name="Silar P."/>
            <person name="Natvig D."/>
            <person name="Lalanne C."/>
            <person name="Gautier V."/>
            <person name="Ament-Velasquez S.L."/>
            <person name="Kruys A."/>
            <person name="Hutchinson M.I."/>
            <person name="Powell A.J."/>
            <person name="Barry K."/>
            <person name="Miller A.N."/>
            <person name="Grigoriev I.V."/>
            <person name="Debuchy R."/>
            <person name="Gladieux P."/>
            <person name="Thoren M.H."/>
            <person name="Johannesson H."/>
        </authorList>
    </citation>
    <scope>NUCLEOTIDE SEQUENCE</scope>
    <source>
        <strain evidence="5">PSN324</strain>
    </source>
</reference>
<sequence length="443" mass="48267">MDTPTAASTGTATPLELDPESAAQSLKVSLADLSAKATALYVRKNYEEAAEIFARAAEMQAEMNGEMSPENAEILFLYGRALFRVGQSKSDVLGGKAPEKKQAKPKASNGSKKNGVDKAEAKVEKAASSAAAEAVAKKEDGALEAKKPLFHFEGDENFVDSEEEEEEEEAEGEDEEDDDLATAFEVLDLARVLLEKKLEAAQAEDEAQQGKGKEADDGETESSPNVKHIKERLADTHDLLAEISLENERYPNAITDSRASLKYKQELFPFESEIIAEAHFKLSLALEFASVTKSSEDDPANPNQAGELDQSLRDEAAEELSKAIESTKLKLQNQEVELAAVHNPEDNDLSRQEITNIKEILAEMEQRLVELRKPPLDINSALGLPSRGEEVLQTEVSEEVKKNANDLTGLVRKKRKAEDAPAEEGETAAAKKRAKSEDAATTN</sequence>
<feature type="domain" description="Tetratricopeptide SHNi-TPR" evidence="4">
    <location>
        <begin position="234"/>
        <end position="271"/>
    </location>
</feature>
<dbReference type="InterPro" id="IPR011990">
    <property type="entry name" value="TPR-like_helical_dom_sf"/>
</dbReference>
<name>A0AAV9HR36_9PEZI</name>
<dbReference type="SUPFAM" id="SSF48452">
    <property type="entry name" value="TPR-like"/>
    <property type="match status" value="1"/>
</dbReference>
<feature type="region of interest" description="Disordered" evidence="3">
    <location>
        <begin position="91"/>
        <end position="181"/>
    </location>
</feature>
<evidence type="ECO:0000259" key="4">
    <source>
        <dbReference type="Pfam" id="PF10516"/>
    </source>
</evidence>
<protein>
    <recommendedName>
        <fullName evidence="4">Tetratricopeptide SHNi-TPR domain-containing protein</fullName>
    </recommendedName>
</protein>
<feature type="region of interest" description="Disordered" evidence="3">
    <location>
        <begin position="402"/>
        <end position="443"/>
    </location>
</feature>
<feature type="compositionally biased region" description="Basic and acidic residues" evidence="3">
    <location>
        <begin position="135"/>
        <end position="154"/>
    </location>
</feature>
<dbReference type="AlphaFoldDB" id="A0AAV9HR36"/>
<evidence type="ECO:0000313" key="6">
    <source>
        <dbReference type="Proteomes" id="UP001321749"/>
    </source>
</evidence>
<dbReference type="InterPro" id="IPR051730">
    <property type="entry name" value="NASP-like"/>
</dbReference>
<dbReference type="Pfam" id="PF10516">
    <property type="entry name" value="SHNi-TPR"/>
    <property type="match status" value="1"/>
</dbReference>
<dbReference type="GO" id="GO:0005654">
    <property type="term" value="C:nucleoplasm"/>
    <property type="evidence" value="ECO:0007669"/>
    <property type="project" value="TreeGrafter"/>
</dbReference>
<accession>A0AAV9HR36</accession>